<dbReference type="Proteomes" id="UP000219435">
    <property type="component" value="Unassembled WGS sequence"/>
</dbReference>
<dbReference type="EMBL" id="OBQI01000010">
    <property type="protein sequence ID" value="SOC53629.1"/>
    <property type="molecule type" value="Genomic_DNA"/>
</dbReference>
<evidence type="ECO:0000313" key="1">
    <source>
        <dbReference type="EMBL" id="SOC53629.1"/>
    </source>
</evidence>
<gene>
    <name evidence="1" type="ORF">SAMN05660748_0002</name>
</gene>
<keyword evidence="2" id="KW-1185">Reference proteome</keyword>
<accession>A0A285VHS5</accession>
<dbReference type="AlphaFoldDB" id="A0A285VHS5"/>
<reference evidence="2" key="1">
    <citation type="submission" date="2017-08" db="EMBL/GenBank/DDBJ databases">
        <authorList>
            <person name="Varghese N."/>
            <person name="Submissions S."/>
        </authorList>
    </citation>
    <scope>NUCLEOTIDE SEQUENCE [LARGE SCALE GENOMIC DNA]</scope>
    <source>
        <strain evidence="2">DSM 4725</strain>
    </source>
</reference>
<protein>
    <submittedName>
        <fullName evidence="1">Uncharacterized protein</fullName>
    </submittedName>
</protein>
<evidence type="ECO:0000313" key="2">
    <source>
        <dbReference type="Proteomes" id="UP000219435"/>
    </source>
</evidence>
<organism evidence="1 2">
    <name type="scientific">Blastococcus aggregatus</name>
    <dbReference type="NCBI Taxonomy" id="38502"/>
    <lineage>
        <taxon>Bacteria</taxon>
        <taxon>Bacillati</taxon>
        <taxon>Actinomycetota</taxon>
        <taxon>Actinomycetes</taxon>
        <taxon>Geodermatophilales</taxon>
        <taxon>Geodermatophilaceae</taxon>
        <taxon>Blastococcus</taxon>
    </lineage>
</organism>
<proteinExistence type="predicted"/>
<sequence>MRFVFRPPATDGAGLLELPWPLPSAKWHPSLVLEVPQRGLSRHVVRFVAQEGGVFALKEISEPLARCEYVLLSQFQEEGLPAVPVLGGTSNTRATRHLTFACDEGVCRNLVCVPEGS</sequence>
<name>A0A285VHS5_9ACTN</name>